<evidence type="ECO:0000313" key="3">
    <source>
        <dbReference type="EMBL" id="TRY70426.1"/>
    </source>
</evidence>
<organism evidence="3 4">
    <name type="scientific">Tigriopus californicus</name>
    <name type="common">Marine copepod</name>
    <dbReference type="NCBI Taxonomy" id="6832"/>
    <lineage>
        <taxon>Eukaryota</taxon>
        <taxon>Metazoa</taxon>
        <taxon>Ecdysozoa</taxon>
        <taxon>Arthropoda</taxon>
        <taxon>Crustacea</taxon>
        <taxon>Multicrustacea</taxon>
        <taxon>Hexanauplia</taxon>
        <taxon>Copepoda</taxon>
        <taxon>Harpacticoida</taxon>
        <taxon>Harpacticidae</taxon>
        <taxon>Tigriopus</taxon>
    </lineage>
</organism>
<dbReference type="EMBL" id="VCGU01000009">
    <property type="protein sequence ID" value="TRY70426.1"/>
    <property type="molecule type" value="Genomic_DNA"/>
</dbReference>
<proteinExistence type="predicted"/>
<feature type="non-terminal residue" evidence="3">
    <location>
        <position position="205"/>
    </location>
</feature>
<evidence type="ECO:0000256" key="1">
    <source>
        <dbReference type="SAM" id="Coils"/>
    </source>
</evidence>
<sequence length="205" mass="23534">MMQEILADLENLDEIPEDILEELQREIARNEEANRLAKQREAMMSTMEERYLDIQNKVETTRQTLSEAKGKLERQNKLTEDLEHLKQMVEHAADQARPSETANLTSTSDILNSLPSNGLPSKKVDYASIVKQLQTKLAVQDCEERSEQVERQRAANEIAATVRRLEEKSANVKAKIEQIALYEESLKTRRAQLMATKREREALKA</sequence>
<protein>
    <submittedName>
        <fullName evidence="3">Uncharacterized protein</fullName>
    </submittedName>
</protein>
<evidence type="ECO:0000256" key="2">
    <source>
        <dbReference type="SAM" id="MobiDB-lite"/>
    </source>
</evidence>
<gene>
    <name evidence="3" type="ORF">TCAL_16454</name>
</gene>
<dbReference type="Proteomes" id="UP000318571">
    <property type="component" value="Chromosome 9"/>
</dbReference>
<feature type="region of interest" description="Disordered" evidence="2">
    <location>
        <begin position="93"/>
        <end position="117"/>
    </location>
</feature>
<accession>A0A553NYB2</accession>
<dbReference type="AlphaFoldDB" id="A0A553NYB2"/>
<comment type="caution">
    <text evidence="3">The sequence shown here is derived from an EMBL/GenBank/DDBJ whole genome shotgun (WGS) entry which is preliminary data.</text>
</comment>
<evidence type="ECO:0000313" key="4">
    <source>
        <dbReference type="Proteomes" id="UP000318571"/>
    </source>
</evidence>
<feature type="coiled-coil region" evidence="1">
    <location>
        <begin position="151"/>
        <end position="185"/>
    </location>
</feature>
<feature type="compositionally biased region" description="Polar residues" evidence="2">
    <location>
        <begin position="98"/>
        <end position="117"/>
    </location>
</feature>
<keyword evidence="1" id="KW-0175">Coiled coil</keyword>
<keyword evidence="4" id="KW-1185">Reference proteome</keyword>
<name>A0A553NYB2_TIGCA</name>
<reference evidence="3 4" key="1">
    <citation type="journal article" date="2018" name="Nat. Ecol. Evol.">
        <title>Genomic signatures of mitonuclear coevolution across populations of Tigriopus californicus.</title>
        <authorList>
            <person name="Barreto F.S."/>
            <person name="Watson E.T."/>
            <person name="Lima T.G."/>
            <person name="Willett C.S."/>
            <person name="Edmands S."/>
            <person name="Li W."/>
            <person name="Burton R.S."/>
        </authorList>
    </citation>
    <scope>NUCLEOTIDE SEQUENCE [LARGE SCALE GENOMIC DNA]</scope>
    <source>
        <strain evidence="3 4">San Diego</strain>
    </source>
</reference>